<keyword evidence="14" id="KW-1185">Reference proteome</keyword>
<evidence type="ECO:0000256" key="9">
    <source>
        <dbReference type="SAM" id="Coils"/>
    </source>
</evidence>
<keyword evidence="6 11" id="KW-0812">Transmembrane</keyword>
<feature type="coiled-coil region" evidence="9">
    <location>
        <begin position="257"/>
        <end position="284"/>
    </location>
</feature>
<dbReference type="Pfam" id="PF25885">
    <property type="entry name" value="HH_EMRA"/>
    <property type="match status" value="1"/>
</dbReference>
<keyword evidence="9" id="KW-0175">Coiled coil</keyword>
<feature type="compositionally biased region" description="Polar residues" evidence="10">
    <location>
        <begin position="19"/>
        <end position="33"/>
    </location>
</feature>
<dbReference type="SUPFAM" id="SSF111369">
    <property type="entry name" value="HlyD-like secretion proteins"/>
    <property type="match status" value="2"/>
</dbReference>
<dbReference type="PANTHER" id="PTHR30386:SF19">
    <property type="entry name" value="MULTIDRUG EXPORT PROTEIN EMRA-RELATED"/>
    <property type="match status" value="1"/>
</dbReference>
<evidence type="ECO:0000256" key="1">
    <source>
        <dbReference type="ARBA" id="ARBA00004377"/>
    </source>
</evidence>
<dbReference type="HOGENOM" id="CLU_018816_15_0_4"/>
<evidence type="ECO:0000256" key="7">
    <source>
        <dbReference type="ARBA" id="ARBA00022989"/>
    </source>
</evidence>
<dbReference type="Proteomes" id="UP000001930">
    <property type="component" value="Chromosome II"/>
</dbReference>
<evidence type="ECO:0000259" key="12">
    <source>
        <dbReference type="Pfam" id="PF25885"/>
    </source>
</evidence>
<dbReference type="AlphaFoldDB" id="Q2T6C1"/>
<dbReference type="KEGG" id="bte:BTH_II1081"/>
<evidence type="ECO:0000313" key="13">
    <source>
        <dbReference type="EMBL" id="ABC35318.1"/>
    </source>
</evidence>
<reference evidence="13 14" key="1">
    <citation type="journal article" date="2005" name="BMC Genomics">
        <title>Bacterial genome adaptation to niches: divergence of the potential virulence genes in three Burkholderia species of different survival strategies.</title>
        <authorList>
            <person name="Kim H.S."/>
            <person name="Schell M.A."/>
            <person name="Yu Y."/>
            <person name="Ulrich R.L."/>
            <person name="Sarria S.H."/>
            <person name="Nierman W.C."/>
            <person name="DeShazer D."/>
        </authorList>
    </citation>
    <scope>NUCLEOTIDE SEQUENCE [LARGE SCALE GENOMIC DNA]</scope>
    <source>
        <strain evidence="14">ATCC 700388 / DSM 13276 / CCUG 48851 / CIP 106301 / E264</strain>
    </source>
</reference>
<dbReference type="Gene3D" id="2.40.50.100">
    <property type="match status" value="1"/>
</dbReference>
<comment type="similarity">
    <text evidence="2">Belongs to the membrane fusion protein (MFP) (TC 8.A.1) family.</text>
</comment>
<dbReference type="GO" id="GO:1990961">
    <property type="term" value="P:xenobiotic detoxification by transmembrane export across the plasma membrane"/>
    <property type="evidence" value="ECO:0007669"/>
    <property type="project" value="UniProtKB-ARBA"/>
</dbReference>
<evidence type="ECO:0000256" key="5">
    <source>
        <dbReference type="ARBA" id="ARBA00022519"/>
    </source>
</evidence>
<dbReference type="InterPro" id="IPR050739">
    <property type="entry name" value="MFP"/>
</dbReference>
<dbReference type="GO" id="GO:0046677">
    <property type="term" value="P:response to antibiotic"/>
    <property type="evidence" value="ECO:0007669"/>
    <property type="project" value="UniProtKB-ARBA"/>
</dbReference>
<gene>
    <name evidence="13" type="ordered locus">BTH_II1081</name>
</gene>
<feature type="transmembrane region" description="Helical" evidence="11">
    <location>
        <begin position="122"/>
        <end position="142"/>
    </location>
</feature>
<evidence type="ECO:0000256" key="11">
    <source>
        <dbReference type="SAM" id="Phobius"/>
    </source>
</evidence>
<dbReference type="GO" id="GO:0015721">
    <property type="term" value="P:bile acid and bile salt transport"/>
    <property type="evidence" value="ECO:0007669"/>
    <property type="project" value="UniProtKB-ARBA"/>
</dbReference>
<feature type="domain" description="Multidrug export protein EmrA/FarA alpha-helical hairpin" evidence="12">
    <location>
        <begin position="194"/>
        <end position="313"/>
    </location>
</feature>
<name>Q2T6C1_BURTA</name>
<feature type="region of interest" description="Disordered" evidence="10">
    <location>
        <begin position="1"/>
        <end position="112"/>
    </location>
</feature>
<dbReference type="FunFam" id="2.40.30.170:FF:000003">
    <property type="entry name" value="Multidrug resistance protein A"/>
    <property type="match status" value="1"/>
</dbReference>
<comment type="subcellular location">
    <subcellularLocation>
        <location evidence="1">Cell inner membrane</location>
        <topology evidence="1">Single-pass membrane protein</topology>
    </subcellularLocation>
</comment>
<evidence type="ECO:0000256" key="8">
    <source>
        <dbReference type="ARBA" id="ARBA00023136"/>
    </source>
</evidence>
<evidence type="ECO:0000256" key="10">
    <source>
        <dbReference type="SAM" id="MobiDB-lite"/>
    </source>
</evidence>
<evidence type="ECO:0000313" key="14">
    <source>
        <dbReference type="Proteomes" id="UP000001930"/>
    </source>
</evidence>
<protein>
    <submittedName>
        <fullName evidence="13">Multidrug resistance protein</fullName>
    </submittedName>
</protein>
<dbReference type="GO" id="GO:0005886">
    <property type="term" value="C:plasma membrane"/>
    <property type="evidence" value="ECO:0007669"/>
    <property type="project" value="UniProtKB-SubCell"/>
</dbReference>
<proteinExistence type="inferred from homology"/>
<evidence type="ECO:0000256" key="3">
    <source>
        <dbReference type="ARBA" id="ARBA00022448"/>
    </source>
</evidence>
<dbReference type="InterPro" id="IPR058633">
    <property type="entry name" value="EmrA/FarA_HH"/>
</dbReference>
<evidence type="ECO:0000256" key="4">
    <source>
        <dbReference type="ARBA" id="ARBA00022475"/>
    </source>
</evidence>
<sequence>MSGTHACGPKPPTPEDTDTNATFTVYTSDSTDTAPEHRSPSGRSATACGPARPLPAGATDITHAKTLNDTATDTPRAKAPTDPAALDGAHAQPVPAHERGSPPPPEAAATLAARRATRRRRFALFFGLLALAALAAGLYWFVAGRFSEETDDAYVAGNVVQIAAQIQGTVTDVLVADTQQVKAGQALVKLDDADASAAFAQARAQLAQAVRQVANTRLSMGMYEETVKAREADLKLAQQAYRARAGASVEVVAPEELARAKSSLANAQAALAGAQAQLEAARALGSERPVEQNPAVQQAAAQFKLAYRNLRRTTIVSPVDGTVGQRSVQIGQQVGPGVPLMSVVQLRQVWVEANFKEGQIRHMRVGQPVRLESDLYGARVTYHGRVEGVSAGTGSAFSMLPSQNAAGNWIKVVQRLPVVISLEPSELAAHPLRVGLSMRATVETKVRGGRLLDGDAPLPGLRTRVHEAQAGEAEAAASAVIRENDGRR</sequence>
<dbReference type="PANTHER" id="PTHR30386">
    <property type="entry name" value="MEMBRANE FUSION SUBUNIT OF EMRAB-TOLC MULTIDRUG EFFLUX PUMP"/>
    <property type="match status" value="1"/>
</dbReference>
<accession>Q2T6C1</accession>
<dbReference type="Gene3D" id="2.40.30.170">
    <property type="match status" value="1"/>
</dbReference>
<keyword evidence="8 11" id="KW-0472">Membrane</keyword>
<keyword evidence="7 11" id="KW-1133">Transmembrane helix</keyword>
<evidence type="ECO:0000256" key="6">
    <source>
        <dbReference type="ARBA" id="ARBA00022692"/>
    </source>
</evidence>
<keyword evidence="3" id="KW-0813">Transport</keyword>
<keyword evidence="4" id="KW-1003">Cell membrane</keyword>
<organism evidence="13 14">
    <name type="scientific">Burkholderia thailandensis (strain ATCC 700388 / DSM 13276 / CCUG 48851 / CIP 106301 / E264)</name>
    <dbReference type="NCBI Taxonomy" id="271848"/>
    <lineage>
        <taxon>Bacteria</taxon>
        <taxon>Pseudomonadati</taxon>
        <taxon>Pseudomonadota</taxon>
        <taxon>Betaproteobacteria</taxon>
        <taxon>Burkholderiales</taxon>
        <taxon>Burkholderiaceae</taxon>
        <taxon>Burkholderia</taxon>
        <taxon>pseudomallei group</taxon>
    </lineage>
</organism>
<keyword evidence="5" id="KW-0997">Cell inner membrane</keyword>
<evidence type="ECO:0000256" key="2">
    <source>
        <dbReference type="ARBA" id="ARBA00009477"/>
    </source>
</evidence>
<dbReference type="EMBL" id="CP000085">
    <property type="protein sequence ID" value="ABC35318.1"/>
    <property type="molecule type" value="Genomic_DNA"/>
</dbReference>